<accession>A0A0S2MUN9</accession>
<keyword evidence="2" id="KW-1185">Reference proteome</keyword>
<protein>
    <submittedName>
        <fullName evidence="1">Uncharacterized protein</fullName>
    </submittedName>
</protein>
<organism evidence="1 2">
    <name type="scientific">Bacillus phage BM15</name>
    <dbReference type="NCBI Taxonomy" id="1755680"/>
    <lineage>
        <taxon>Viruses</taxon>
        <taxon>Duplodnaviria</taxon>
        <taxon>Heunggongvirae</taxon>
        <taxon>Uroviricota</taxon>
        <taxon>Caudoviricetes</taxon>
        <taxon>Herelleviridae</taxon>
        <taxon>Bastillevirinae</taxon>
        <taxon>Caeruleovirus</taxon>
        <taxon>Caeruleovirus BM15</taxon>
    </lineage>
</organism>
<evidence type="ECO:0000313" key="2">
    <source>
        <dbReference type="Proteomes" id="UP000225963"/>
    </source>
</evidence>
<dbReference type="OrthoDB" id="25757at10239"/>
<sequence>MGEKREVIVGRCASLGWADLHLDDVVLVVWDSAEALKPIQQGFSVEALPCITTVEMEEIKEKAEKRAQDQFKKMLSKPRRKR</sequence>
<dbReference type="Proteomes" id="UP000225963">
    <property type="component" value="Segment"/>
</dbReference>
<reference evidence="2" key="1">
    <citation type="submission" date="2015-11" db="EMBL/GenBank/DDBJ databases">
        <authorList>
            <person name="Sharaf A."/>
            <person name="Marie M.E."/>
            <person name="Esson H."/>
            <person name="El-Afifi I.S."/>
            <person name="Hammad M.A."/>
        </authorList>
    </citation>
    <scope>NUCLEOTIDE SEQUENCE [LARGE SCALE GENOMIC DNA]</scope>
</reference>
<gene>
    <name evidence="1" type="ORF">BM10_202</name>
</gene>
<proteinExistence type="predicted"/>
<evidence type="ECO:0000313" key="1">
    <source>
        <dbReference type="EMBL" id="ALO79606.1"/>
    </source>
</evidence>
<dbReference type="EMBL" id="KT995480">
    <property type="protein sequence ID" value="ALO79606.1"/>
    <property type="molecule type" value="Genomic_DNA"/>
</dbReference>
<name>A0A0S2MUN9_9CAUD</name>